<evidence type="ECO:0000256" key="4">
    <source>
        <dbReference type="ARBA" id="ARBA00022777"/>
    </source>
</evidence>
<dbReference type="SUPFAM" id="SSF53613">
    <property type="entry name" value="Ribokinase-like"/>
    <property type="match status" value="1"/>
</dbReference>
<dbReference type="InterPro" id="IPR017583">
    <property type="entry name" value="Tagatose/fructose_Pkinase"/>
</dbReference>
<keyword evidence="3" id="KW-0547">Nucleotide-binding</keyword>
<organism evidence="9">
    <name type="scientific">Streptomyces sp. Y1</name>
    <dbReference type="NCBI Taxonomy" id="3238634"/>
    <lineage>
        <taxon>Bacteria</taxon>
        <taxon>Bacillati</taxon>
        <taxon>Actinomycetota</taxon>
        <taxon>Actinomycetes</taxon>
        <taxon>Kitasatosporales</taxon>
        <taxon>Streptomycetaceae</taxon>
        <taxon>Streptomyces</taxon>
    </lineage>
</organism>
<comment type="similarity">
    <text evidence="1">Belongs to the carbohydrate kinase PfkB family.</text>
</comment>
<keyword evidence="2 6" id="KW-0808">Transferase</keyword>
<dbReference type="PROSITE" id="PS00583">
    <property type="entry name" value="PFKB_KINASES_1"/>
    <property type="match status" value="1"/>
</dbReference>
<keyword evidence="4" id="KW-0418">Kinase</keyword>
<dbReference type="PIRSF" id="PIRSF000535">
    <property type="entry name" value="1PFK/6PFK/LacC"/>
    <property type="match status" value="1"/>
</dbReference>
<dbReference type="NCBIfam" id="TIGR03168">
    <property type="entry name" value="1-PFK"/>
    <property type="match status" value="1"/>
</dbReference>
<dbReference type="GO" id="GO:0044281">
    <property type="term" value="P:small molecule metabolic process"/>
    <property type="evidence" value="ECO:0007669"/>
    <property type="project" value="UniProtKB-ARBA"/>
</dbReference>
<dbReference type="EMBL" id="CP163445">
    <property type="protein sequence ID" value="XDQ83145.1"/>
    <property type="molecule type" value="Genomic_DNA"/>
</dbReference>
<dbReference type="GO" id="GO:0008443">
    <property type="term" value="F:phosphofructokinase activity"/>
    <property type="evidence" value="ECO:0007669"/>
    <property type="project" value="TreeGrafter"/>
</dbReference>
<dbReference type="GO" id="GO:0005524">
    <property type="term" value="F:ATP binding"/>
    <property type="evidence" value="ECO:0007669"/>
    <property type="project" value="UniProtKB-KW"/>
</dbReference>
<gene>
    <name evidence="9" type="ORF">AB2U05_33870</name>
</gene>
<evidence type="ECO:0000256" key="5">
    <source>
        <dbReference type="ARBA" id="ARBA00022840"/>
    </source>
</evidence>
<evidence type="ECO:0000256" key="2">
    <source>
        <dbReference type="ARBA" id="ARBA00022679"/>
    </source>
</evidence>
<dbReference type="InterPro" id="IPR002173">
    <property type="entry name" value="Carboh/pur_kinase_PfkB_CS"/>
</dbReference>
<dbReference type="RefSeq" id="WP_369185324.1">
    <property type="nucleotide sequence ID" value="NZ_CP163445.1"/>
</dbReference>
<sequence length="310" mass="31494">MILTVTLNTALDVTYRVDRLRPHGSNRVRAKAERAGGKGVNVARVLHALGREAVVTGFAGGTAGAALRRDLAEAGLPERLLPIAGETRRTVAVVDESAGDTTLLLEPGPTVPAEDWERMLHHLGRLLPGAAAVVLSGSLPPGVPEDAYGRLVRLAHDHGVPAVVDADGAALRAALAAGPDLVKPNADELAAATGLADPAAAAAALLDGGAAAVVASLGPEGLIASTPQGSWRARPPRPLAGNPTGAGDAAVAALTLGLVDATPWPQRLAEAVALSAAAVRAPLAGDFDPDVHRRLRPLVDLHPLHPPRSA</sequence>
<dbReference type="FunFam" id="3.40.1190.20:FF:000001">
    <property type="entry name" value="Phosphofructokinase"/>
    <property type="match status" value="1"/>
</dbReference>
<evidence type="ECO:0000256" key="7">
    <source>
        <dbReference type="SAM" id="MobiDB-lite"/>
    </source>
</evidence>
<dbReference type="InterPro" id="IPR011611">
    <property type="entry name" value="PfkB_dom"/>
</dbReference>
<dbReference type="PROSITE" id="PS00584">
    <property type="entry name" value="PFKB_KINASES_2"/>
    <property type="match status" value="1"/>
</dbReference>
<dbReference type="GO" id="GO:0016052">
    <property type="term" value="P:carbohydrate catabolic process"/>
    <property type="evidence" value="ECO:0007669"/>
    <property type="project" value="UniProtKB-ARBA"/>
</dbReference>
<dbReference type="PANTHER" id="PTHR46566:SF5">
    <property type="entry name" value="1-PHOSPHOFRUCTOKINASE"/>
    <property type="match status" value="1"/>
</dbReference>
<dbReference type="PANTHER" id="PTHR46566">
    <property type="entry name" value="1-PHOSPHOFRUCTOKINASE-RELATED"/>
    <property type="match status" value="1"/>
</dbReference>
<evidence type="ECO:0000259" key="8">
    <source>
        <dbReference type="Pfam" id="PF00294"/>
    </source>
</evidence>
<feature type="region of interest" description="Disordered" evidence="7">
    <location>
        <begin position="225"/>
        <end position="245"/>
    </location>
</feature>
<keyword evidence="5" id="KW-0067">ATP-binding</keyword>
<dbReference type="Pfam" id="PF00294">
    <property type="entry name" value="PfkB"/>
    <property type="match status" value="1"/>
</dbReference>
<protein>
    <submittedName>
        <fullName evidence="9">1-phosphofructokinase family hexose kinase</fullName>
    </submittedName>
</protein>
<reference evidence="9" key="1">
    <citation type="submission" date="2024-07" db="EMBL/GenBank/DDBJ databases">
        <authorList>
            <person name="Yu S.T."/>
        </authorList>
    </citation>
    <scope>NUCLEOTIDE SEQUENCE</scope>
    <source>
        <strain evidence="9">Y1</strain>
    </source>
</reference>
<dbReference type="Gene3D" id="3.40.1190.20">
    <property type="match status" value="1"/>
</dbReference>
<evidence type="ECO:0000256" key="3">
    <source>
        <dbReference type="ARBA" id="ARBA00022741"/>
    </source>
</evidence>
<name>A0AB39TVI0_9ACTN</name>
<accession>A0AB39TVI0</accession>
<dbReference type="GO" id="GO:0005829">
    <property type="term" value="C:cytosol"/>
    <property type="evidence" value="ECO:0007669"/>
    <property type="project" value="TreeGrafter"/>
</dbReference>
<evidence type="ECO:0000256" key="1">
    <source>
        <dbReference type="ARBA" id="ARBA00010688"/>
    </source>
</evidence>
<evidence type="ECO:0000256" key="6">
    <source>
        <dbReference type="PIRNR" id="PIRNR000535"/>
    </source>
</evidence>
<dbReference type="AlphaFoldDB" id="A0AB39TVI0"/>
<evidence type="ECO:0000313" key="9">
    <source>
        <dbReference type="EMBL" id="XDQ83145.1"/>
    </source>
</evidence>
<proteinExistence type="inferred from homology"/>
<dbReference type="InterPro" id="IPR029056">
    <property type="entry name" value="Ribokinase-like"/>
</dbReference>
<feature type="domain" description="Carbohydrate kinase PfkB" evidence="8">
    <location>
        <begin position="11"/>
        <end position="286"/>
    </location>
</feature>